<dbReference type="STRING" id="31234.E3MQB2"/>
<dbReference type="PANTHER" id="PTHR22743:SF165">
    <property type="entry name" value="BTB AND MATH DOMAIN CONTAINING-RELATED"/>
    <property type="match status" value="1"/>
</dbReference>
<dbReference type="CDD" id="cd00121">
    <property type="entry name" value="MATH"/>
    <property type="match status" value="2"/>
</dbReference>
<evidence type="ECO:0000313" key="2">
    <source>
        <dbReference type="EMBL" id="EFP06888.1"/>
    </source>
</evidence>
<dbReference type="SMART" id="SM00225">
    <property type="entry name" value="BTB"/>
    <property type="match status" value="2"/>
</dbReference>
<gene>
    <name evidence="2" type="ORF">CRE_11272</name>
</gene>
<dbReference type="Pfam" id="PF00917">
    <property type="entry name" value="MATH"/>
    <property type="match status" value="2"/>
</dbReference>
<feature type="domain" description="BTB" evidence="1">
    <location>
        <begin position="469"/>
        <end position="528"/>
    </location>
</feature>
<dbReference type="InterPro" id="IPR000210">
    <property type="entry name" value="BTB/POZ_dom"/>
</dbReference>
<dbReference type="HOGENOM" id="CLU_433652_0_0_1"/>
<dbReference type="OrthoDB" id="5877965at2759"/>
<proteinExistence type="predicted"/>
<evidence type="ECO:0000259" key="1">
    <source>
        <dbReference type="PROSITE" id="PS50097"/>
    </source>
</evidence>
<dbReference type="eggNOG" id="ENOG502RXUT">
    <property type="taxonomic scope" value="Eukaryota"/>
</dbReference>
<dbReference type="SUPFAM" id="SSF49599">
    <property type="entry name" value="TRAF domain-like"/>
    <property type="match status" value="2"/>
</dbReference>
<dbReference type="PANTHER" id="PTHR22743">
    <property type="entry name" value="MEPRIN/TRAF-LIKE MATH FAMILY-C.ELEGANS"/>
    <property type="match status" value="1"/>
</dbReference>
<dbReference type="InParanoid" id="E3MQB2"/>
<dbReference type="OMA" id="IAIKRCE"/>
<dbReference type="FunCoup" id="E3MQB2">
    <property type="interactions" value="23"/>
</dbReference>
<dbReference type="SMART" id="SM00061">
    <property type="entry name" value="MATH"/>
    <property type="match status" value="2"/>
</dbReference>
<dbReference type="InterPro" id="IPR011333">
    <property type="entry name" value="SKP1/BTB/POZ_sf"/>
</dbReference>
<evidence type="ECO:0000313" key="3">
    <source>
        <dbReference type="Proteomes" id="UP000008281"/>
    </source>
</evidence>
<keyword evidence="3" id="KW-1185">Reference proteome</keyword>
<protein>
    <recommendedName>
        <fullName evidence="1">BTB domain-containing protein</fullName>
    </recommendedName>
</protein>
<sequence length="622" mass="72473">MDTPQKEFEMKCFIDDIDRLCYAVHTVEENHFNIPWKLKIQQIDGCLSIYLVCLKENQSDHWEMKTEVTVQVLSKDGTSQAMKIYCRYENMDNPYREVFNRFGWFDFMTWDRLENDYAVDGKVTIQANVRILEMVGFEKENLKNFDESVKEFSDIVLIVGDRKFYTSKLFLGFQSSYFKSLLLGDFAESKQSEVVLKDINPDDFQNFLELIHAESPIDDNTIEGILHLSVLYDSPIAIKRCEEFLVEKSKKTLKVKLQMSARYNLKVLKEKCMSEIKSIDDIRSLVSDNIDEMDSSLTKELFKKCIVLTAFTSSAMDTSQKEFEIKFFIDDIDRLVEGIEHTVEENHFNIPWKLEIRRTDDFLSLHLACLRENHIDDWEVKTETTLEVLSKNGTSQTINEICRYGNEKNPDPEIYHCFGWSEFMKWDMLKDDLAVDGEVVIQAKSRIIEMVGFKKENLMNFDESMKEFSDIVMIVGERMFYTSKLFLGFQSSYFKSLLLGDFAESKQSEVVLKDINPDDFQNFLELIHAESPIDDNTIEGILQLAVLYDSPIAIKRCEEFLVKISEKTLKVKLELSTRYNLKVLKEKCISEINSIDDLRSVVSDELDPSISNALLQKFLHLC</sequence>
<feature type="domain" description="BTB" evidence="1">
    <location>
        <begin position="153"/>
        <end position="212"/>
    </location>
</feature>
<dbReference type="CDD" id="cd18186">
    <property type="entry name" value="BTB_POZ_ZBTB_KLHL-like"/>
    <property type="match status" value="2"/>
</dbReference>
<dbReference type="PROSITE" id="PS50097">
    <property type="entry name" value="BTB"/>
    <property type="match status" value="2"/>
</dbReference>
<dbReference type="AlphaFoldDB" id="E3MQB2"/>
<reference evidence="2" key="1">
    <citation type="submission" date="2007-07" db="EMBL/GenBank/DDBJ databases">
        <title>PCAP assembly of the Caenorhabditis remanei genome.</title>
        <authorList>
            <consortium name="The Caenorhabditis remanei Sequencing Consortium"/>
            <person name="Wilson R.K."/>
        </authorList>
    </citation>
    <scope>NUCLEOTIDE SEQUENCE [LARGE SCALE GENOMIC DNA]</scope>
    <source>
        <strain evidence="2">PB4641</strain>
    </source>
</reference>
<dbReference type="Pfam" id="PF00651">
    <property type="entry name" value="BTB"/>
    <property type="match status" value="2"/>
</dbReference>
<organism evidence="3">
    <name type="scientific">Caenorhabditis remanei</name>
    <name type="common">Caenorhabditis vulgaris</name>
    <dbReference type="NCBI Taxonomy" id="31234"/>
    <lineage>
        <taxon>Eukaryota</taxon>
        <taxon>Metazoa</taxon>
        <taxon>Ecdysozoa</taxon>
        <taxon>Nematoda</taxon>
        <taxon>Chromadorea</taxon>
        <taxon>Rhabditida</taxon>
        <taxon>Rhabditina</taxon>
        <taxon>Rhabditomorpha</taxon>
        <taxon>Rhabditoidea</taxon>
        <taxon>Rhabditidae</taxon>
        <taxon>Peloderinae</taxon>
        <taxon>Caenorhabditis</taxon>
    </lineage>
</organism>
<dbReference type="Proteomes" id="UP000008281">
    <property type="component" value="Unassembled WGS sequence"/>
</dbReference>
<name>E3MQB2_CAERE</name>
<dbReference type="Gene3D" id="2.60.210.10">
    <property type="entry name" value="Apoptosis, Tumor Necrosis Factor Receptor Associated Protein 2, Chain A"/>
    <property type="match status" value="2"/>
</dbReference>
<dbReference type="InterPro" id="IPR052664">
    <property type="entry name" value="BTB-MATH_domain_protein"/>
</dbReference>
<dbReference type="EMBL" id="DS268465">
    <property type="protein sequence ID" value="EFP06888.1"/>
    <property type="molecule type" value="Genomic_DNA"/>
</dbReference>
<dbReference type="InterPro" id="IPR002083">
    <property type="entry name" value="MATH/TRAF_dom"/>
</dbReference>
<dbReference type="Gene3D" id="3.30.710.10">
    <property type="entry name" value="Potassium Channel Kv1.1, Chain A"/>
    <property type="match status" value="2"/>
</dbReference>
<dbReference type="InterPro" id="IPR008974">
    <property type="entry name" value="TRAF-like"/>
</dbReference>
<dbReference type="SUPFAM" id="SSF54695">
    <property type="entry name" value="POZ domain"/>
    <property type="match status" value="2"/>
</dbReference>
<accession>E3MQB2</accession>